<comment type="pathway">
    <text evidence="3">Carbohydrate metabolism; erythritol degradation.</text>
</comment>
<evidence type="ECO:0000256" key="10">
    <source>
        <dbReference type="RuleBase" id="RU363013"/>
    </source>
</evidence>
<dbReference type="GO" id="GO:0005829">
    <property type="term" value="C:cytosol"/>
    <property type="evidence" value="ECO:0007669"/>
    <property type="project" value="TreeGrafter"/>
</dbReference>
<evidence type="ECO:0000256" key="3">
    <source>
        <dbReference type="ARBA" id="ARBA00004939"/>
    </source>
</evidence>
<keyword evidence="7 9" id="KW-0324">Glycolysis</keyword>
<comment type="function">
    <text evidence="9">Involved in the gluconeogenesis. Catalyzes stereospecifically the conversion of dihydroxyacetone phosphate (DHAP) to D-glyceraldehyde-3-phosphate (G3P).</text>
</comment>
<dbReference type="FunFam" id="3.20.20.70:FF:000016">
    <property type="entry name" value="Triosephosphate isomerase"/>
    <property type="match status" value="1"/>
</dbReference>
<dbReference type="UniPathway" id="UPA00138"/>
<feature type="active site" description="Proton acceptor" evidence="9">
    <location>
        <position position="162"/>
    </location>
</feature>
<evidence type="ECO:0000313" key="12">
    <source>
        <dbReference type="Proteomes" id="UP000284451"/>
    </source>
</evidence>
<dbReference type="EMBL" id="SAUY01000003">
    <property type="protein sequence ID" value="RWR34154.1"/>
    <property type="molecule type" value="Genomic_DNA"/>
</dbReference>
<comment type="catalytic activity">
    <reaction evidence="9 10">
        <text>D-glyceraldehyde 3-phosphate = dihydroxyacetone phosphate</text>
        <dbReference type="Rhea" id="RHEA:18585"/>
        <dbReference type="ChEBI" id="CHEBI:57642"/>
        <dbReference type="ChEBI" id="CHEBI:59776"/>
        <dbReference type="EC" id="5.3.1.1"/>
    </reaction>
</comment>
<dbReference type="CDD" id="cd00311">
    <property type="entry name" value="TIM"/>
    <property type="match status" value="1"/>
</dbReference>
<dbReference type="Gene3D" id="3.20.20.70">
    <property type="entry name" value="Aldolase class I"/>
    <property type="match status" value="1"/>
</dbReference>
<dbReference type="RefSeq" id="WP_128231501.1">
    <property type="nucleotide sequence ID" value="NZ_SAUY01000003.1"/>
</dbReference>
<comment type="similarity">
    <text evidence="4 9 10">Belongs to the triosephosphate isomerase family.</text>
</comment>
<feature type="binding site" evidence="9">
    <location>
        <begin position="228"/>
        <end position="229"/>
    </location>
    <ligand>
        <name>substrate</name>
    </ligand>
</feature>
<dbReference type="NCBIfam" id="TIGR00419">
    <property type="entry name" value="tim"/>
    <property type="match status" value="1"/>
</dbReference>
<feature type="active site" description="Electrophile" evidence="9">
    <location>
        <position position="92"/>
    </location>
</feature>
<dbReference type="PANTHER" id="PTHR21139">
    <property type="entry name" value="TRIOSEPHOSPHATE ISOMERASE"/>
    <property type="match status" value="1"/>
</dbReference>
<dbReference type="UniPathway" id="UPA01066"/>
<proteinExistence type="inferred from homology"/>
<dbReference type="UniPathway" id="UPA00109">
    <property type="reaction ID" value="UER00189"/>
</dbReference>
<feature type="binding site" evidence="9">
    <location>
        <begin position="9"/>
        <end position="11"/>
    </location>
    <ligand>
        <name>substrate</name>
    </ligand>
</feature>
<evidence type="ECO:0000256" key="7">
    <source>
        <dbReference type="ARBA" id="ARBA00023152"/>
    </source>
</evidence>
<dbReference type="InterPro" id="IPR020861">
    <property type="entry name" value="Triosephosphate_isomerase_AS"/>
</dbReference>
<sequence>MRRKLAAGNWKMNGLRANLGEIEALIAAHPAPDCEVLICPPYTLVSAAADLVKGRIAIGGQNCHPQISGAYTGGISARMLKDAGASHVILGHSERRADRFESDELVHAKSTTAISEGLIAIICVGETERERDRGATLDVISSQLKGSLPLNASGASLVIAYEPIWAIGSGRTPTLEQIAEVHDFMRAEMVKKFGEDGEEIRLLYGGSVKPSNAADIFTVSNVDGALVGGASLLASDFGAIVAALEAS</sequence>
<evidence type="ECO:0000256" key="9">
    <source>
        <dbReference type="HAMAP-Rule" id="MF_00147"/>
    </source>
</evidence>
<dbReference type="EC" id="5.3.1.1" evidence="9 10"/>
<dbReference type="GO" id="GO:0004807">
    <property type="term" value="F:triose-phosphate isomerase activity"/>
    <property type="evidence" value="ECO:0007669"/>
    <property type="project" value="UniProtKB-UniRule"/>
</dbReference>
<dbReference type="InterPro" id="IPR022896">
    <property type="entry name" value="TrioseP_Isoase_bac/euk"/>
</dbReference>
<dbReference type="HAMAP" id="MF_00147_B">
    <property type="entry name" value="TIM_B"/>
    <property type="match status" value="1"/>
</dbReference>
<dbReference type="GO" id="GO:0046166">
    <property type="term" value="P:glyceraldehyde-3-phosphate biosynthetic process"/>
    <property type="evidence" value="ECO:0007669"/>
    <property type="project" value="TreeGrafter"/>
</dbReference>
<dbReference type="PROSITE" id="PS51440">
    <property type="entry name" value="TIM_2"/>
    <property type="match status" value="1"/>
</dbReference>
<dbReference type="PROSITE" id="PS00171">
    <property type="entry name" value="TIM_1"/>
    <property type="match status" value="1"/>
</dbReference>
<dbReference type="GO" id="GO:0019563">
    <property type="term" value="P:glycerol catabolic process"/>
    <property type="evidence" value="ECO:0007669"/>
    <property type="project" value="TreeGrafter"/>
</dbReference>
<comment type="catalytic activity">
    <reaction evidence="1">
        <text>L-erythrulose 1-phosphate = D-erythrulose 4-phosphate</text>
        <dbReference type="Rhea" id="RHEA:49588"/>
        <dbReference type="ChEBI" id="CHEBI:58002"/>
        <dbReference type="ChEBI" id="CHEBI:90796"/>
        <dbReference type="EC" id="5.3.1.33"/>
    </reaction>
</comment>
<dbReference type="InterPro" id="IPR013785">
    <property type="entry name" value="Aldolase_TIM"/>
</dbReference>
<keyword evidence="5 9" id="KW-0312">Gluconeogenesis</keyword>
<reference evidence="11 12" key="1">
    <citation type="submission" date="2019-01" db="EMBL/GenBank/DDBJ databases">
        <title>Sinorhodobacter populi sp. nov. isolated from the symptomatic bark tissue of Populus euramericana canker.</title>
        <authorList>
            <person name="Xu G."/>
        </authorList>
    </citation>
    <scope>NUCLEOTIDE SEQUENCE [LARGE SCALE GENOMIC DNA]</scope>
    <source>
        <strain evidence="11 12">07D10-4-3</strain>
    </source>
</reference>
<evidence type="ECO:0000256" key="2">
    <source>
        <dbReference type="ARBA" id="ARBA00004680"/>
    </source>
</evidence>
<evidence type="ECO:0000256" key="5">
    <source>
        <dbReference type="ARBA" id="ARBA00022432"/>
    </source>
</evidence>
<evidence type="ECO:0000256" key="1">
    <source>
        <dbReference type="ARBA" id="ARBA00000148"/>
    </source>
</evidence>
<comment type="pathway">
    <text evidence="2 9 10">Carbohydrate degradation; glycolysis; D-glyceraldehyde 3-phosphate from glycerone phosphate: step 1/1.</text>
</comment>
<keyword evidence="8 9" id="KW-0413">Isomerase</keyword>
<gene>
    <name evidence="9" type="primary">tpiA</name>
    <name evidence="11" type="ORF">D2T29_04445</name>
</gene>
<dbReference type="SUPFAM" id="SSF51351">
    <property type="entry name" value="Triosephosphate isomerase (TIM)"/>
    <property type="match status" value="1"/>
</dbReference>
<evidence type="ECO:0000256" key="8">
    <source>
        <dbReference type="ARBA" id="ARBA00023235"/>
    </source>
</evidence>
<feature type="binding site" evidence="9">
    <location>
        <position position="207"/>
    </location>
    <ligand>
        <name>substrate</name>
    </ligand>
</feature>
<dbReference type="GO" id="GO:0006096">
    <property type="term" value="P:glycolytic process"/>
    <property type="evidence" value="ECO:0007669"/>
    <property type="project" value="UniProtKB-UniRule"/>
</dbReference>
<protein>
    <recommendedName>
        <fullName evidence="9 10">Triosephosphate isomerase</fullName>
        <shortName evidence="9">TIM</shortName>
        <shortName evidence="9">TPI</shortName>
        <ecNumber evidence="9 10">5.3.1.1</ecNumber>
    </recommendedName>
    <alternativeName>
        <fullName evidence="9">Triose-phosphate isomerase</fullName>
    </alternativeName>
</protein>
<dbReference type="Proteomes" id="UP000284451">
    <property type="component" value="Unassembled WGS sequence"/>
</dbReference>
<accession>A0A443KNC3</accession>
<comment type="caution">
    <text evidence="11">The sequence shown here is derived from an EMBL/GenBank/DDBJ whole genome shotgun (WGS) entry which is preliminary data.</text>
</comment>
<dbReference type="InterPro" id="IPR035990">
    <property type="entry name" value="TIM_sf"/>
</dbReference>
<comment type="subunit">
    <text evidence="9 10">Homodimer.</text>
</comment>
<comment type="pathway">
    <text evidence="9 10">Carbohydrate biosynthesis; gluconeogenesis.</text>
</comment>
<evidence type="ECO:0000256" key="4">
    <source>
        <dbReference type="ARBA" id="ARBA00007422"/>
    </source>
</evidence>
<evidence type="ECO:0000256" key="6">
    <source>
        <dbReference type="ARBA" id="ARBA00022490"/>
    </source>
</evidence>
<feature type="binding site" evidence="9">
    <location>
        <position position="168"/>
    </location>
    <ligand>
        <name>substrate</name>
    </ligand>
</feature>
<dbReference type="InterPro" id="IPR000652">
    <property type="entry name" value="Triosephosphate_isomerase"/>
</dbReference>
<dbReference type="AlphaFoldDB" id="A0A443KNC3"/>
<reference evidence="11 12" key="2">
    <citation type="submission" date="2019-01" db="EMBL/GenBank/DDBJ databases">
        <authorList>
            <person name="Li Y."/>
        </authorList>
    </citation>
    <scope>NUCLEOTIDE SEQUENCE [LARGE SCALE GENOMIC DNA]</scope>
    <source>
        <strain evidence="11 12">07D10-4-3</strain>
    </source>
</reference>
<name>A0A443KNC3_9RHOB</name>
<dbReference type="PANTHER" id="PTHR21139:SF42">
    <property type="entry name" value="TRIOSEPHOSPHATE ISOMERASE"/>
    <property type="match status" value="1"/>
</dbReference>
<dbReference type="GO" id="GO:0006094">
    <property type="term" value="P:gluconeogenesis"/>
    <property type="evidence" value="ECO:0007669"/>
    <property type="project" value="UniProtKB-UniRule"/>
</dbReference>
<comment type="subcellular location">
    <subcellularLocation>
        <location evidence="9 10">Cytoplasm</location>
    </subcellularLocation>
</comment>
<dbReference type="Pfam" id="PF00121">
    <property type="entry name" value="TIM"/>
    <property type="match status" value="1"/>
</dbReference>
<organism evidence="11 12">
    <name type="scientific">Paenirhodobacter populi</name>
    <dbReference type="NCBI Taxonomy" id="2306993"/>
    <lineage>
        <taxon>Bacteria</taxon>
        <taxon>Pseudomonadati</taxon>
        <taxon>Pseudomonadota</taxon>
        <taxon>Alphaproteobacteria</taxon>
        <taxon>Rhodobacterales</taxon>
        <taxon>Rhodobacter group</taxon>
        <taxon>Paenirhodobacter</taxon>
    </lineage>
</organism>
<evidence type="ECO:0000313" key="11">
    <source>
        <dbReference type="EMBL" id="RWR34154.1"/>
    </source>
</evidence>
<keyword evidence="6 9" id="KW-0963">Cytoplasm</keyword>